<dbReference type="InterPro" id="IPR013783">
    <property type="entry name" value="Ig-like_fold"/>
</dbReference>
<dbReference type="Gene3D" id="1.10.510.10">
    <property type="entry name" value="Transferase(Phosphotransferase) domain 1"/>
    <property type="match status" value="1"/>
</dbReference>
<protein>
    <recommendedName>
        <fullName evidence="1">non-specific serine/threonine protein kinase</fullName>
        <ecNumber evidence="1">2.7.11.1</ecNumber>
    </recommendedName>
</protein>
<dbReference type="Pfam" id="PF00069">
    <property type="entry name" value="Pkinase"/>
    <property type="match status" value="1"/>
</dbReference>
<dbReference type="SMART" id="SM00220">
    <property type="entry name" value="S_TKc"/>
    <property type="match status" value="1"/>
</dbReference>
<evidence type="ECO:0000256" key="4">
    <source>
        <dbReference type="ARBA" id="ARBA00022741"/>
    </source>
</evidence>
<dbReference type="InterPro" id="IPR008962">
    <property type="entry name" value="PapD-like_sf"/>
</dbReference>
<feature type="domain" description="MSP" evidence="10">
    <location>
        <begin position="224"/>
        <end position="315"/>
    </location>
</feature>
<reference evidence="12" key="1">
    <citation type="journal article" date="2013" name="Nature">
        <title>Draft genome of the wheat A-genome progenitor Triticum urartu.</title>
        <authorList>
            <person name="Ling H.Q."/>
            <person name="Zhao S."/>
            <person name="Liu D."/>
            <person name="Wang J."/>
            <person name="Sun H."/>
            <person name="Zhang C."/>
            <person name="Fan H."/>
            <person name="Li D."/>
            <person name="Dong L."/>
            <person name="Tao Y."/>
            <person name="Gao C."/>
            <person name="Wu H."/>
            <person name="Li Y."/>
            <person name="Cui Y."/>
            <person name="Guo X."/>
            <person name="Zheng S."/>
            <person name="Wang B."/>
            <person name="Yu K."/>
            <person name="Liang Q."/>
            <person name="Yang W."/>
            <person name="Lou X."/>
            <person name="Chen J."/>
            <person name="Feng M."/>
            <person name="Jian J."/>
            <person name="Zhang X."/>
            <person name="Luo G."/>
            <person name="Jiang Y."/>
            <person name="Liu J."/>
            <person name="Wang Z."/>
            <person name="Sha Y."/>
            <person name="Zhang B."/>
            <person name="Wu H."/>
            <person name="Tang D."/>
            <person name="Shen Q."/>
            <person name="Xue P."/>
            <person name="Zou S."/>
            <person name="Wang X."/>
            <person name="Liu X."/>
            <person name="Wang F."/>
            <person name="Yang Y."/>
            <person name="An X."/>
            <person name="Dong Z."/>
            <person name="Zhang K."/>
            <person name="Zhang X."/>
            <person name="Luo M.C."/>
            <person name="Dvorak J."/>
            <person name="Tong Y."/>
            <person name="Wang J."/>
            <person name="Yang H."/>
            <person name="Li Z."/>
            <person name="Wang D."/>
            <person name="Zhang A."/>
            <person name="Wang J."/>
        </authorList>
    </citation>
    <scope>NUCLEOTIDE SEQUENCE</scope>
    <source>
        <strain evidence="12">cv. G1812</strain>
    </source>
</reference>
<keyword evidence="4" id="KW-0547">Nucleotide-binding</keyword>
<dbReference type="Pfam" id="PF00635">
    <property type="entry name" value="Motile_Sperm"/>
    <property type="match status" value="1"/>
</dbReference>
<dbReference type="GO" id="GO:0005524">
    <property type="term" value="F:ATP binding"/>
    <property type="evidence" value="ECO:0007669"/>
    <property type="project" value="UniProtKB-KW"/>
</dbReference>
<dbReference type="InterPro" id="IPR000719">
    <property type="entry name" value="Prot_kinase_dom"/>
</dbReference>
<name>A0A8R7UL58_TRIUA</name>
<keyword evidence="5" id="KW-0418">Kinase</keyword>
<reference evidence="11" key="3">
    <citation type="submission" date="2022-06" db="UniProtKB">
        <authorList>
            <consortium name="EnsemblPlants"/>
        </authorList>
    </citation>
    <scope>IDENTIFICATION</scope>
</reference>
<organism evidence="11 12">
    <name type="scientific">Triticum urartu</name>
    <name type="common">Red wild einkorn</name>
    <name type="synonym">Crithodium urartu</name>
    <dbReference type="NCBI Taxonomy" id="4572"/>
    <lineage>
        <taxon>Eukaryota</taxon>
        <taxon>Viridiplantae</taxon>
        <taxon>Streptophyta</taxon>
        <taxon>Embryophyta</taxon>
        <taxon>Tracheophyta</taxon>
        <taxon>Spermatophyta</taxon>
        <taxon>Magnoliopsida</taxon>
        <taxon>Liliopsida</taxon>
        <taxon>Poales</taxon>
        <taxon>Poaceae</taxon>
        <taxon>BOP clade</taxon>
        <taxon>Pooideae</taxon>
        <taxon>Triticodae</taxon>
        <taxon>Triticeae</taxon>
        <taxon>Triticinae</taxon>
        <taxon>Triticum</taxon>
    </lineage>
</organism>
<evidence type="ECO:0000256" key="1">
    <source>
        <dbReference type="ARBA" id="ARBA00012513"/>
    </source>
</evidence>
<dbReference type="PROSITE" id="PS50011">
    <property type="entry name" value="PROTEIN_KINASE_DOM"/>
    <property type="match status" value="1"/>
</dbReference>
<dbReference type="SUPFAM" id="SSF56112">
    <property type="entry name" value="Protein kinase-like (PK-like)"/>
    <property type="match status" value="1"/>
</dbReference>
<dbReference type="EC" id="2.7.11.1" evidence="1"/>
<feature type="domain" description="Protein kinase" evidence="9">
    <location>
        <begin position="1"/>
        <end position="207"/>
    </location>
</feature>
<dbReference type="PROSITE" id="PS50202">
    <property type="entry name" value="MSP"/>
    <property type="match status" value="1"/>
</dbReference>
<dbReference type="PANTHER" id="PTHR45707">
    <property type="entry name" value="C2 CALCIUM/LIPID-BINDING PLANT PHOSPHORIBOSYLTRANSFERASE FAMILY PROTEIN"/>
    <property type="match status" value="1"/>
</dbReference>
<evidence type="ECO:0000256" key="8">
    <source>
        <dbReference type="ARBA" id="ARBA00048679"/>
    </source>
</evidence>
<proteinExistence type="predicted"/>
<dbReference type="InterPro" id="IPR008271">
    <property type="entry name" value="Ser/Thr_kinase_AS"/>
</dbReference>
<keyword evidence="12" id="KW-1185">Reference proteome</keyword>
<dbReference type="PANTHER" id="PTHR45707:SF50">
    <property type="entry name" value="VESICLE-ASSOCIATED PROTEIN 1-1"/>
    <property type="match status" value="1"/>
</dbReference>
<evidence type="ECO:0000259" key="9">
    <source>
        <dbReference type="PROSITE" id="PS50011"/>
    </source>
</evidence>
<keyword evidence="2" id="KW-0723">Serine/threonine-protein kinase</keyword>
<dbReference type="SUPFAM" id="SSF49354">
    <property type="entry name" value="PapD-like"/>
    <property type="match status" value="1"/>
</dbReference>
<sequence length="315" mass="36094">MINPEPGETPKFIFAEIRERLLCFEYINKGSLDKYLTDELRGLKWHTRYQIIKGICRGLEYLHKEKGIIHRDLKPANILLDDLMVPKITDFGISKLLDGVTHIVTSNSAISLGYCAPEFIKHGQVSIKSDIFSLGVIITELVTGCKGNLDIQNVLRRWRYRWNKSVNYPLFGYQQVTKCIEIALKCLLDSPKKRPKISDIVSMLNALENTNEHINNVGDSLVGPISPYPWELLEFDRLELNFPFEINKLIPCSLQLTNITNDYVAFDVEMTGSLQYCIEPEKCVVPPRSKCNIMVTLQAQKRVPHAMVCKDEFFI</sequence>
<keyword evidence="6" id="KW-0067">ATP-binding</keyword>
<dbReference type="Proteomes" id="UP000015106">
    <property type="component" value="Chromosome 5"/>
</dbReference>
<dbReference type="GO" id="GO:0004674">
    <property type="term" value="F:protein serine/threonine kinase activity"/>
    <property type="evidence" value="ECO:0007669"/>
    <property type="project" value="UniProtKB-KW"/>
</dbReference>
<dbReference type="PROSITE" id="PS00108">
    <property type="entry name" value="PROTEIN_KINASE_ST"/>
    <property type="match status" value="1"/>
</dbReference>
<evidence type="ECO:0000256" key="3">
    <source>
        <dbReference type="ARBA" id="ARBA00022679"/>
    </source>
</evidence>
<evidence type="ECO:0000256" key="2">
    <source>
        <dbReference type="ARBA" id="ARBA00022527"/>
    </source>
</evidence>
<dbReference type="InterPro" id="IPR011009">
    <property type="entry name" value="Kinase-like_dom_sf"/>
</dbReference>
<evidence type="ECO:0000256" key="7">
    <source>
        <dbReference type="ARBA" id="ARBA00047899"/>
    </source>
</evidence>
<dbReference type="EnsemblPlants" id="TuG1812G0500004572.01.T01">
    <property type="protein sequence ID" value="TuG1812G0500004572.01.T01"/>
    <property type="gene ID" value="TuG1812G0500004572.01"/>
</dbReference>
<evidence type="ECO:0000256" key="6">
    <source>
        <dbReference type="ARBA" id="ARBA00022840"/>
    </source>
</evidence>
<evidence type="ECO:0000259" key="10">
    <source>
        <dbReference type="PROSITE" id="PS50202"/>
    </source>
</evidence>
<dbReference type="Gramene" id="TuG1812G0500004572.01.T01">
    <property type="protein sequence ID" value="TuG1812G0500004572.01.T01"/>
    <property type="gene ID" value="TuG1812G0500004572.01"/>
</dbReference>
<evidence type="ECO:0000256" key="5">
    <source>
        <dbReference type="ARBA" id="ARBA00022777"/>
    </source>
</evidence>
<dbReference type="AlphaFoldDB" id="A0A8R7UL58"/>
<dbReference type="FunFam" id="1.10.510.10:FF:001023">
    <property type="entry name" value="Os07g0541700 protein"/>
    <property type="match status" value="1"/>
</dbReference>
<comment type="catalytic activity">
    <reaction evidence="7">
        <text>L-threonyl-[protein] + ATP = O-phospho-L-threonyl-[protein] + ADP + H(+)</text>
        <dbReference type="Rhea" id="RHEA:46608"/>
        <dbReference type="Rhea" id="RHEA-COMP:11060"/>
        <dbReference type="Rhea" id="RHEA-COMP:11605"/>
        <dbReference type="ChEBI" id="CHEBI:15378"/>
        <dbReference type="ChEBI" id="CHEBI:30013"/>
        <dbReference type="ChEBI" id="CHEBI:30616"/>
        <dbReference type="ChEBI" id="CHEBI:61977"/>
        <dbReference type="ChEBI" id="CHEBI:456216"/>
        <dbReference type="EC" id="2.7.11.1"/>
    </reaction>
</comment>
<keyword evidence="3" id="KW-0808">Transferase</keyword>
<comment type="catalytic activity">
    <reaction evidence="8">
        <text>L-seryl-[protein] + ATP = O-phospho-L-seryl-[protein] + ADP + H(+)</text>
        <dbReference type="Rhea" id="RHEA:17989"/>
        <dbReference type="Rhea" id="RHEA-COMP:9863"/>
        <dbReference type="Rhea" id="RHEA-COMP:11604"/>
        <dbReference type="ChEBI" id="CHEBI:15378"/>
        <dbReference type="ChEBI" id="CHEBI:29999"/>
        <dbReference type="ChEBI" id="CHEBI:30616"/>
        <dbReference type="ChEBI" id="CHEBI:83421"/>
        <dbReference type="ChEBI" id="CHEBI:456216"/>
        <dbReference type="EC" id="2.7.11.1"/>
    </reaction>
</comment>
<accession>A0A8R7UL58</accession>
<reference evidence="11" key="2">
    <citation type="submission" date="2018-03" db="EMBL/GenBank/DDBJ databases">
        <title>The Triticum urartu genome reveals the dynamic nature of wheat genome evolution.</title>
        <authorList>
            <person name="Ling H."/>
            <person name="Ma B."/>
            <person name="Shi X."/>
            <person name="Liu H."/>
            <person name="Dong L."/>
            <person name="Sun H."/>
            <person name="Cao Y."/>
            <person name="Gao Q."/>
            <person name="Zheng S."/>
            <person name="Li Y."/>
            <person name="Yu Y."/>
            <person name="Du H."/>
            <person name="Qi M."/>
            <person name="Li Y."/>
            <person name="Yu H."/>
            <person name="Cui Y."/>
            <person name="Wang N."/>
            <person name="Chen C."/>
            <person name="Wu H."/>
            <person name="Zhao Y."/>
            <person name="Zhang J."/>
            <person name="Li Y."/>
            <person name="Zhou W."/>
            <person name="Zhang B."/>
            <person name="Hu W."/>
            <person name="Eijk M."/>
            <person name="Tang J."/>
            <person name="Witsenboer H."/>
            <person name="Zhao S."/>
            <person name="Li Z."/>
            <person name="Zhang A."/>
            <person name="Wang D."/>
            <person name="Liang C."/>
        </authorList>
    </citation>
    <scope>NUCLEOTIDE SEQUENCE [LARGE SCALE GENOMIC DNA]</scope>
    <source>
        <strain evidence="11">cv. G1812</strain>
    </source>
</reference>
<evidence type="ECO:0000313" key="12">
    <source>
        <dbReference type="Proteomes" id="UP000015106"/>
    </source>
</evidence>
<evidence type="ECO:0000313" key="11">
    <source>
        <dbReference type="EnsemblPlants" id="TuG1812G0500004572.01.T01"/>
    </source>
</evidence>
<dbReference type="Gene3D" id="2.60.40.10">
    <property type="entry name" value="Immunoglobulins"/>
    <property type="match status" value="1"/>
</dbReference>
<dbReference type="InterPro" id="IPR000535">
    <property type="entry name" value="MSP_dom"/>
</dbReference>